<evidence type="ECO:0000256" key="1">
    <source>
        <dbReference type="SAM" id="SignalP"/>
    </source>
</evidence>
<keyword evidence="4" id="KW-1185">Reference proteome</keyword>
<feature type="signal peptide" evidence="1">
    <location>
        <begin position="1"/>
        <end position="44"/>
    </location>
</feature>
<accession>A0A6I4LV53</accession>
<evidence type="ECO:0000259" key="2">
    <source>
        <dbReference type="Pfam" id="PF07452"/>
    </source>
</evidence>
<keyword evidence="1" id="KW-0732">Signal</keyword>
<proteinExistence type="predicted"/>
<comment type="caution">
    <text evidence="3">The sequence shown here is derived from an EMBL/GenBank/DDBJ whole genome shotgun (WGS) entry which is preliminary data.</text>
</comment>
<name>A0A6I4LV53_9SPHN</name>
<reference evidence="3 4" key="1">
    <citation type="submission" date="2019-01" db="EMBL/GenBank/DDBJ databases">
        <title>Sphingorhabdus lacus sp.nov., isolated from an oligotrophic freshwater lake.</title>
        <authorList>
            <person name="Park M."/>
        </authorList>
    </citation>
    <scope>NUCLEOTIDE SEQUENCE [LARGE SCALE GENOMIC DNA]</scope>
    <source>
        <strain evidence="3 4">IMCC26285</strain>
    </source>
</reference>
<evidence type="ECO:0000313" key="4">
    <source>
        <dbReference type="Proteomes" id="UP000471147"/>
    </source>
</evidence>
<feature type="domain" description="CHRD" evidence="2">
    <location>
        <begin position="54"/>
        <end position="197"/>
    </location>
</feature>
<organism evidence="3 4">
    <name type="scientific">Sphingorhabdus profundilacus</name>
    <dbReference type="NCBI Taxonomy" id="2509718"/>
    <lineage>
        <taxon>Bacteria</taxon>
        <taxon>Pseudomonadati</taxon>
        <taxon>Pseudomonadota</taxon>
        <taxon>Alphaproteobacteria</taxon>
        <taxon>Sphingomonadales</taxon>
        <taxon>Sphingomonadaceae</taxon>
        <taxon>Sphingorhabdus</taxon>
    </lineage>
</organism>
<dbReference type="Proteomes" id="UP000471147">
    <property type="component" value="Unassembled WGS sequence"/>
</dbReference>
<dbReference type="EMBL" id="SDWJ01000001">
    <property type="protein sequence ID" value="MVZ96709.1"/>
    <property type="molecule type" value="Genomic_DNA"/>
</dbReference>
<dbReference type="AlphaFoldDB" id="A0A6I4LV53"/>
<gene>
    <name evidence="3" type="ORF">EUU23_03185</name>
</gene>
<sequence length="201" mass="22073">MQRFREILLILNIRRISAMHVHFKSNIFLAIFCLCMSAATPAYAEVRNYEVLLDGNLSPKGTGSEATGTAMLQVDTQTKSVNVLIAVKGLTIADLWDRLMETPIGPIHFHKYGAYDSATGSFVGNSELALPVPYGAAYSSTSDGFQVNLKDYQYEIGAKTLQSTLNFEDFVKSLDDGLIVLNLHTDAFNEGEIAGTVRKMP</sequence>
<feature type="chain" id="PRO_5026076784" evidence="1">
    <location>
        <begin position="45"/>
        <end position="201"/>
    </location>
</feature>
<protein>
    <submittedName>
        <fullName evidence="3">CHRD domain-containing protein</fullName>
    </submittedName>
</protein>
<evidence type="ECO:0000313" key="3">
    <source>
        <dbReference type="EMBL" id="MVZ96709.1"/>
    </source>
</evidence>
<dbReference type="InterPro" id="IPR010895">
    <property type="entry name" value="CHRD"/>
</dbReference>
<dbReference type="Pfam" id="PF07452">
    <property type="entry name" value="CHRD"/>
    <property type="match status" value="1"/>
</dbReference>